<dbReference type="OrthoDB" id="9807346at2"/>
<dbReference type="AlphaFoldDB" id="A0A5A8F542"/>
<keyword evidence="2" id="KW-1185">Reference proteome</keyword>
<dbReference type="EMBL" id="VFJB01000004">
    <property type="protein sequence ID" value="KAA0258494.1"/>
    <property type="molecule type" value="Genomic_DNA"/>
</dbReference>
<name>A0A5A8F542_9BACT</name>
<dbReference type="Proteomes" id="UP000322876">
    <property type="component" value="Unassembled WGS sequence"/>
</dbReference>
<sequence>MKSDKRVNCHKCKGFYITWDKNFPYGCRILGFKSKYLPSVEVYRSSGVKCMYFTQK</sequence>
<protein>
    <submittedName>
        <fullName evidence="1">Uracil-DNA glycosylase</fullName>
    </submittedName>
</protein>
<evidence type="ECO:0000313" key="1">
    <source>
        <dbReference type="EMBL" id="KAA0258494.1"/>
    </source>
</evidence>
<evidence type="ECO:0000313" key="2">
    <source>
        <dbReference type="Proteomes" id="UP000322876"/>
    </source>
</evidence>
<organism evidence="1 2">
    <name type="scientific">Deferribacter autotrophicus</name>
    <dbReference type="NCBI Taxonomy" id="500465"/>
    <lineage>
        <taxon>Bacteria</taxon>
        <taxon>Pseudomonadati</taxon>
        <taxon>Deferribacterota</taxon>
        <taxon>Deferribacteres</taxon>
        <taxon>Deferribacterales</taxon>
        <taxon>Deferribacteraceae</taxon>
        <taxon>Deferribacter</taxon>
    </lineage>
</organism>
<comment type="caution">
    <text evidence="1">The sequence shown here is derived from an EMBL/GenBank/DDBJ whole genome shotgun (WGS) entry which is preliminary data.</text>
</comment>
<reference evidence="1 2" key="1">
    <citation type="submission" date="2019-06" db="EMBL/GenBank/DDBJ databases">
        <title>Genomic insights into carbon and energy metabolism of Deferribacter autotrophicus revealed new metabolic traits in the phylum Deferribacteres.</title>
        <authorList>
            <person name="Slobodkin A.I."/>
            <person name="Slobodkina G.B."/>
            <person name="Allioux M."/>
            <person name="Alain K."/>
            <person name="Jebbar M."/>
            <person name="Shadrin V."/>
            <person name="Kublanov I.V."/>
            <person name="Toshchakov S.V."/>
            <person name="Bonch-Osmolovskaya E.A."/>
        </authorList>
    </citation>
    <scope>NUCLEOTIDE SEQUENCE [LARGE SCALE GENOMIC DNA]</scope>
    <source>
        <strain evidence="1 2">SL50</strain>
    </source>
</reference>
<proteinExistence type="predicted"/>
<gene>
    <name evidence="1" type="ORF">FHQ18_04885</name>
</gene>
<accession>A0A5A8F542</accession>